<dbReference type="GO" id="GO:0003677">
    <property type="term" value="F:DNA binding"/>
    <property type="evidence" value="ECO:0007669"/>
    <property type="project" value="InterPro"/>
</dbReference>
<reference evidence="1 2" key="1">
    <citation type="submission" date="2016-10" db="EMBL/GenBank/DDBJ databases">
        <authorList>
            <person name="de Groot N.N."/>
        </authorList>
    </citation>
    <scope>NUCLEOTIDE SEQUENCE [LARGE SCALE GENOMIC DNA]</scope>
    <source>
        <strain evidence="1 2">DSM 12130</strain>
    </source>
</reference>
<dbReference type="EMBL" id="FNJI01000112">
    <property type="protein sequence ID" value="SDP86499.1"/>
    <property type="molecule type" value="Genomic_DNA"/>
</dbReference>
<sequence>MTEKKDFKDKDPLHGITLKNMLEDLVEYHGFSYLADKIKIKVFSVNPTFNGSLKFLRKTPWAREKVEKLYIYHFVIRKKKERPRRNVK</sequence>
<name>A0A1H0W6Y6_9BACT</name>
<dbReference type="Gene3D" id="1.10.720.30">
    <property type="entry name" value="SAP domain"/>
    <property type="match status" value="1"/>
</dbReference>
<protein>
    <submittedName>
        <fullName evidence="1">Uncharacterized conserved protein</fullName>
    </submittedName>
</protein>
<dbReference type="InterPro" id="IPR036361">
    <property type="entry name" value="SAP_dom_sf"/>
</dbReference>
<dbReference type="Pfam" id="PF09905">
    <property type="entry name" value="VF530"/>
    <property type="match status" value="1"/>
</dbReference>
<dbReference type="Proteomes" id="UP000199073">
    <property type="component" value="Unassembled WGS sequence"/>
</dbReference>
<dbReference type="RefSeq" id="WP_092226440.1">
    <property type="nucleotide sequence ID" value="NZ_FNJI01000112.1"/>
</dbReference>
<dbReference type="OrthoDB" id="9806870at2"/>
<proteinExistence type="predicted"/>
<evidence type="ECO:0000313" key="2">
    <source>
        <dbReference type="Proteomes" id="UP000199073"/>
    </source>
</evidence>
<evidence type="ECO:0000313" key="1">
    <source>
        <dbReference type="EMBL" id="SDP86499.1"/>
    </source>
</evidence>
<keyword evidence="2" id="KW-1185">Reference proteome</keyword>
<accession>A0A1H0W6Y6</accession>
<dbReference type="InterPro" id="IPR018668">
    <property type="entry name" value="DNA-binding_VF530-like"/>
</dbReference>
<dbReference type="AlphaFoldDB" id="A0A1H0W6Y6"/>
<gene>
    <name evidence="1" type="ORF">SAMN05660330_04445</name>
</gene>
<organism evidence="1 2">
    <name type="scientific">Desulforhopalus singaporensis</name>
    <dbReference type="NCBI Taxonomy" id="91360"/>
    <lineage>
        <taxon>Bacteria</taxon>
        <taxon>Pseudomonadati</taxon>
        <taxon>Thermodesulfobacteriota</taxon>
        <taxon>Desulfobulbia</taxon>
        <taxon>Desulfobulbales</taxon>
        <taxon>Desulfocapsaceae</taxon>
        <taxon>Desulforhopalus</taxon>
    </lineage>
</organism>
<dbReference type="STRING" id="91360.SAMN05660330_04445"/>